<dbReference type="InterPro" id="IPR036388">
    <property type="entry name" value="WH-like_DNA-bd_sf"/>
</dbReference>
<dbReference type="InterPro" id="IPR000835">
    <property type="entry name" value="HTH_MarR-typ"/>
</dbReference>
<feature type="domain" description="HTH marR-type" evidence="1">
    <location>
        <begin position="1"/>
        <end position="135"/>
    </location>
</feature>
<accession>A0ABV1G5S0</accession>
<dbReference type="PRINTS" id="PR00598">
    <property type="entry name" value="HTHMARR"/>
</dbReference>
<sequence>MDYSALAAELLSFRTALHHLPAVRGLDEMSGGEYFVLHFLLRHGGTAGPSELSRSLYASSARIAALLKHLEAKGWIVRTPDADDERRVDVVLTEAGAACIREQLGAVLDEVSVLLSALSPEEAAEYVRLQRKLLEKGGTV</sequence>
<dbReference type="EMBL" id="JBBMFF010000175">
    <property type="protein sequence ID" value="MEQ2510618.1"/>
    <property type="molecule type" value="Genomic_DNA"/>
</dbReference>
<evidence type="ECO:0000313" key="3">
    <source>
        <dbReference type="Proteomes" id="UP001491552"/>
    </source>
</evidence>
<evidence type="ECO:0000259" key="1">
    <source>
        <dbReference type="PROSITE" id="PS50995"/>
    </source>
</evidence>
<gene>
    <name evidence="2" type="ORF">WMO66_05050</name>
</gene>
<reference evidence="2 3" key="1">
    <citation type="submission" date="2024-03" db="EMBL/GenBank/DDBJ databases">
        <title>Human intestinal bacterial collection.</title>
        <authorList>
            <person name="Pauvert C."/>
            <person name="Hitch T.C.A."/>
            <person name="Clavel T."/>
        </authorList>
    </citation>
    <scope>NUCLEOTIDE SEQUENCE [LARGE SCALE GENOMIC DNA]</scope>
    <source>
        <strain evidence="2 3">CLA-AA-H192</strain>
    </source>
</reference>
<name>A0ABV1G5S0_9FIRM</name>
<dbReference type="SMART" id="SM00347">
    <property type="entry name" value="HTH_MARR"/>
    <property type="match status" value="1"/>
</dbReference>
<dbReference type="PANTHER" id="PTHR33164">
    <property type="entry name" value="TRANSCRIPTIONAL REGULATOR, MARR FAMILY"/>
    <property type="match status" value="1"/>
</dbReference>
<protein>
    <submittedName>
        <fullName evidence="2">MarR family transcriptional regulator</fullName>
    </submittedName>
</protein>
<dbReference type="RefSeq" id="WP_349135296.1">
    <property type="nucleotide sequence ID" value="NZ_JBBMFF010000175.1"/>
</dbReference>
<dbReference type="Proteomes" id="UP001491552">
    <property type="component" value="Unassembled WGS sequence"/>
</dbReference>
<comment type="caution">
    <text evidence="2">The sequence shown here is derived from an EMBL/GenBank/DDBJ whole genome shotgun (WGS) entry which is preliminary data.</text>
</comment>
<dbReference type="Gene3D" id="1.10.10.10">
    <property type="entry name" value="Winged helix-like DNA-binding domain superfamily/Winged helix DNA-binding domain"/>
    <property type="match status" value="1"/>
</dbReference>
<dbReference type="SUPFAM" id="SSF46785">
    <property type="entry name" value="Winged helix' DNA-binding domain"/>
    <property type="match status" value="1"/>
</dbReference>
<dbReference type="Pfam" id="PF12802">
    <property type="entry name" value="MarR_2"/>
    <property type="match status" value="1"/>
</dbReference>
<proteinExistence type="predicted"/>
<keyword evidence="3" id="KW-1185">Reference proteome</keyword>
<dbReference type="InterPro" id="IPR036390">
    <property type="entry name" value="WH_DNA-bd_sf"/>
</dbReference>
<dbReference type="PROSITE" id="PS50995">
    <property type="entry name" value="HTH_MARR_2"/>
    <property type="match status" value="1"/>
</dbReference>
<dbReference type="PANTHER" id="PTHR33164:SF43">
    <property type="entry name" value="HTH-TYPE TRANSCRIPTIONAL REPRESSOR YETL"/>
    <property type="match status" value="1"/>
</dbReference>
<dbReference type="InterPro" id="IPR039422">
    <property type="entry name" value="MarR/SlyA-like"/>
</dbReference>
<evidence type="ECO:0000313" key="2">
    <source>
        <dbReference type="EMBL" id="MEQ2510618.1"/>
    </source>
</evidence>
<organism evidence="2 3">
    <name type="scientific">Faecousia intestinalis</name>
    <dbReference type="NCBI Taxonomy" id="3133167"/>
    <lineage>
        <taxon>Bacteria</taxon>
        <taxon>Bacillati</taxon>
        <taxon>Bacillota</taxon>
        <taxon>Clostridia</taxon>
        <taxon>Eubacteriales</taxon>
        <taxon>Oscillospiraceae</taxon>
        <taxon>Faecousia</taxon>
    </lineage>
</organism>